<proteinExistence type="predicted"/>
<reference evidence="2 3" key="1">
    <citation type="submission" date="2024-01" db="EMBL/GenBank/DDBJ databases">
        <title>Pseudocitrobacter sp. Endophytic strain Cyp-38L.</title>
        <authorList>
            <person name="Amer M.A."/>
            <person name="Hamed S.M."/>
        </authorList>
    </citation>
    <scope>NUCLEOTIDE SEQUENCE [LARGE SCALE GENOMIC DNA]</scope>
    <source>
        <strain evidence="2 3">Cyp38S</strain>
    </source>
</reference>
<evidence type="ECO:0008006" key="4">
    <source>
        <dbReference type="Google" id="ProtNLM"/>
    </source>
</evidence>
<name>A0ABV0HE46_9ENTR</name>
<comment type="caution">
    <text evidence="2">The sequence shown here is derived from an EMBL/GenBank/DDBJ whole genome shotgun (WGS) entry which is preliminary data.</text>
</comment>
<dbReference type="EMBL" id="JAYMYY010000001">
    <property type="protein sequence ID" value="MEO3988533.1"/>
    <property type="molecule type" value="Genomic_DNA"/>
</dbReference>
<dbReference type="PROSITE" id="PS51257">
    <property type="entry name" value="PROKAR_LIPOPROTEIN"/>
    <property type="match status" value="1"/>
</dbReference>
<dbReference type="Proteomes" id="UP001444146">
    <property type="component" value="Unassembled WGS sequence"/>
</dbReference>
<keyword evidence="3" id="KW-1185">Reference proteome</keyword>
<evidence type="ECO:0000256" key="1">
    <source>
        <dbReference type="SAM" id="SignalP"/>
    </source>
</evidence>
<dbReference type="RefSeq" id="WP_347793077.1">
    <property type="nucleotide sequence ID" value="NZ_JAYMYY010000001.1"/>
</dbReference>
<organism evidence="2 3">
    <name type="scientific">Pseudocitrobacter cyperus</name>
    <dbReference type="NCBI Taxonomy" id="3112843"/>
    <lineage>
        <taxon>Bacteria</taxon>
        <taxon>Pseudomonadati</taxon>
        <taxon>Pseudomonadota</taxon>
        <taxon>Gammaproteobacteria</taxon>
        <taxon>Enterobacterales</taxon>
        <taxon>Enterobacteriaceae</taxon>
        <taxon>Pseudocitrobacter</taxon>
    </lineage>
</organism>
<sequence>MKRTLQFGLMAALIACPILAGAASGGVIHFRGMIVEDACNIKPDNGVVHVSCYREGKQHRETHLLNQNTQFNIMQDIATTQLYPVADHPELQVLQITYR</sequence>
<gene>
    <name evidence="2" type="ORF">VSR74_01635</name>
</gene>
<evidence type="ECO:0000313" key="3">
    <source>
        <dbReference type="Proteomes" id="UP001444146"/>
    </source>
</evidence>
<feature type="chain" id="PRO_5046120903" description="Type 1 fimbrial protein" evidence="1">
    <location>
        <begin position="23"/>
        <end position="99"/>
    </location>
</feature>
<keyword evidence="1" id="KW-0732">Signal</keyword>
<evidence type="ECO:0000313" key="2">
    <source>
        <dbReference type="EMBL" id="MEO3988533.1"/>
    </source>
</evidence>
<accession>A0ABV0HE46</accession>
<protein>
    <recommendedName>
        <fullName evidence="4">Type 1 fimbrial protein</fullName>
    </recommendedName>
</protein>
<feature type="signal peptide" evidence="1">
    <location>
        <begin position="1"/>
        <end position="22"/>
    </location>
</feature>